<dbReference type="InterPro" id="IPR050130">
    <property type="entry name" value="ClpA_ClpB"/>
</dbReference>
<dbReference type="InterPro" id="IPR019489">
    <property type="entry name" value="Clp_ATPase_C"/>
</dbReference>
<keyword evidence="15" id="KW-0645">Protease</keyword>
<dbReference type="SUPFAM" id="SSF52540">
    <property type="entry name" value="P-loop containing nucleoside triphosphate hydrolases"/>
    <property type="match status" value="2"/>
</dbReference>
<dbReference type="CDD" id="cd00009">
    <property type="entry name" value="AAA"/>
    <property type="match status" value="1"/>
</dbReference>
<evidence type="ECO:0000259" key="14">
    <source>
        <dbReference type="PROSITE" id="PS51903"/>
    </source>
</evidence>
<proteinExistence type="inferred from homology"/>
<dbReference type="Gene3D" id="1.10.1780.10">
    <property type="entry name" value="Clp, N-terminal domain"/>
    <property type="match status" value="1"/>
</dbReference>
<evidence type="ECO:0000256" key="12">
    <source>
        <dbReference type="RuleBase" id="RU004432"/>
    </source>
</evidence>
<dbReference type="Pfam" id="PF07724">
    <property type="entry name" value="AAA_2"/>
    <property type="match status" value="1"/>
</dbReference>
<dbReference type="InterPro" id="IPR036628">
    <property type="entry name" value="Clp_N_dom_sf"/>
</dbReference>
<keyword evidence="13" id="KW-0963">Cytoplasm</keyword>
<name>A0A7W6UQA3_9HYPH</name>
<keyword evidence="5 12" id="KW-0547">Nucleotide-binding</keyword>
<evidence type="ECO:0000256" key="4">
    <source>
        <dbReference type="ARBA" id="ARBA00022737"/>
    </source>
</evidence>
<dbReference type="Pfam" id="PF02861">
    <property type="entry name" value="Clp_N"/>
    <property type="match status" value="1"/>
</dbReference>
<dbReference type="RefSeq" id="WP_184501340.1">
    <property type="nucleotide sequence ID" value="NZ_JACIHI010000017.1"/>
</dbReference>
<dbReference type="PROSITE" id="PS00870">
    <property type="entry name" value="CLPAB_1"/>
    <property type="match status" value="1"/>
</dbReference>
<dbReference type="FunFam" id="1.10.8.60:FF:000017">
    <property type="entry name" value="ATP-dependent chaperone ClpB"/>
    <property type="match status" value="1"/>
</dbReference>
<dbReference type="SMART" id="SM01086">
    <property type="entry name" value="ClpB_D2-small"/>
    <property type="match status" value="1"/>
</dbReference>
<dbReference type="InterPro" id="IPR018368">
    <property type="entry name" value="ClpA/B_CS1"/>
</dbReference>
<keyword evidence="7 13" id="KW-0175">Coiled coil</keyword>
<dbReference type="Gene3D" id="1.10.8.60">
    <property type="match status" value="1"/>
</dbReference>
<dbReference type="PANTHER" id="PTHR11638:SF18">
    <property type="entry name" value="HEAT SHOCK PROTEIN 104"/>
    <property type="match status" value="1"/>
</dbReference>
<keyword evidence="4 11" id="KW-0677">Repeat</keyword>
<comment type="caution">
    <text evidence="15">The sequence shown here is derived from an EMBL/GenBank/DDBJ whole genome shotgun (WGS) entry which is preliminary data.</text>
</comment>
<evidence type="ECO:0000256" key="1">
    <source>
        <dbReference type="ARBA" id="ARBA00004496"/>
    </source>
</evidence>
<evidence type="ECO:0000256" key="6">
    <source>
        <dbReference type="ARBA" id="ARBA00022840"/>
    </source>
</evidence>
<gene>
    <name evidence="13" type="primary">clpB</name>
    <name evidence="15" type="ORF">GGE15_005702</name>
</gene>
<evidence type="ECO:0000256" key="5">
    <source>
        <dbReference type="ARBA" id="ARBA00022741"/>
    </source>
</evidence>
<evidence type="ECO:0000313" key="15">
    <source>
        <dbReference type="EMBL" id="MBB4442407.1"/>
    </source>
</evidence>
<protein>
    <recommendedName>
        <fullName evidence="3 13">Chaperone protein ClpB</fullName>
    </recommendedName>
</protein>
<feature type="coiled-coil region" evidence="13">
    <location>
        <begin position="413"/>
        <end position="493"/>
    </location>
</feature>
<dbReference type="SUPFAM" id="SSF81923">
    <property type="entry name" value="Double Clp-N motif"/>
    <property type="match status" value="1"/>
</dbReference>
<dbReference type="InterPro" id="IPR028299">
    <property type="entry name" value="ClpA/B_CS2"/>
</dbReference>
<dbReference type="InterPro" id="IPR004176">
    <property type="entry name" value="Clp_R_N"/>
</dbReference>
<dbReference type="Pfam" id="PF00004">
    <property type="entry name" value="AAA"/>
    <property type="match status" value="1"/>
</dbReference>
<comment type="similarity">
    <text evidence="2 12">Belongs to the ClpA/ClpB family.</text>
</comment>
<dbReference type="Proteomes" id="UP000533724">
    <property type="component" value="Unassembled WGS sequence"/>
</dbReference>
<dbReference type="InterPro" id="IPR027417">
    <property type="entry name" value="P-loop_NTPase"/>
</dbReference>
<keyword evidence="6 12" id="KW-0067">ATP-binding</keyword>
<evidence type="ECO:0000256" key="3">
    <source>
        <dbReference type="ARBA" id="ARBA00017574"/>
    </source>
</evidence>
<evidence type="ECO:0000313" key="16">
    <source>
        <dbReference type="Proteomes" id="UP000533724"/>
    </source>
</evidence>
<dbReference type="FunFam" id="3.40.50.300:FF:000120">
    <property type="entry name" value="ATP-dependent chaperone ClpB"/>
    <property type="match status" value="1"/>
</dbReference>
<dbReference type="GO" id="GO:0008233">
    <property type="term" value="F:peptidase activity"/>
    <property type="evidence" value="ECO:0007669"/>
    <property type="project" value="UniProtKB-KW"/>
</dbReference>
<evidence type="ECO:0000256" key="2">
    <source>
        <dbReference type="ARBA" id="ARBA00008675"/>
    </source>
</evidence>
<dbReference type="AlphaFoldDB" id="A0A7W6UQA3"/>
<dbReference type="NCBIfam" id="TIGR03346">
    <property type="entry name" value="chaperone_ClpB"/>
    <property type="match status" value="1"/>
</dbReference>
<dbReference type="FunFam" id="3.40.50.300:FF:000025">
    <property type="entry name" value="ATP-dependent Clp protease subunit"/>
    <property type="match status" value="1"/>
</dbReference>
<evidence type="ECO:0000256" key="11">
    <source>
        <dbReference type="PROSITE-ProRule" id="PRU01251"/>
    </source>
</evidence>
<dbReference type="GO" id="GO:0005524">
    <property type="term" value="F:ATP binding"/>
    <property type="evidence" value="ECO:0007669"/>
    <property type="project" value="UniProtKB-UniRule"/>
</dbReference>
<keyword evidence="15" id="KW-0378">Hydrolase</keyword>
<dbReference type="PROSITE" id="PS51903">
    <property type="entry name" value="CLP_R"/>
    <property type="match status" value="1"/>
</dbReference>
<keyword evidence="13" id="KW-0346">Stress response</keyword>
<dbReference type="InterPro" id="IPR003959">
    <property type="entry name" value="ATPase_AAA_core"/>
</dbReference>
<dbReference type="InterPro" id="IPR001270">
    <property type="entry name" value="ClpA/B"/>
</dbReference>
<dbReference type="GO" id="GO:0005737">
    <property type="term" value="C:cytoplasm"/>
    <property type="evidence" value="ECO:0007669"/>
    <property type="project" value="UniProtKB-SubCell"/>
</dbReference>
<dbReference type="CDD" id="cd19499">
    <property type="entry name" value="RecA-like_ClpB_Hsp104-like"/>
    <property type="match status" value="1"/>
</dbReference>
<dbReference type="Pfam" id="PF10431">
    <property type="entry name" value="ClpB_D2-small"/>
    <property type="match status" value="1"/>
</dbReference>
<evidence type="ECO:0000256" key="8">
    <source>
        <dbReference type="ARBA" id="ARBA00023186"/>
    </source>
</evidence>
<dbReference type="PANTHER" id="PTHR11638">
    <property type="entry name" value="ATP-DEPENDENT CLP PROTEASE"/>
    <property type="match status" value="1"/>
</dbReference>
<accession>A0A7W6UQA3</accession>
<reference evidence="15 16" key="1">
    <citation type="submission" date="2020-08" db="EMBL/GenBank/DDBJ databases">
        <title>Genomic Encyclopedia of Type Strains, Phase IV (KMG-V): Genome sequencing to study the core and pangenomes of soil and plant-associated prokaryotes.</title>
        <authorList>
            <person name="Whitman W."/>
        </authorList>
    </citation>
    <scope>NUCLEOTIDE SEQUENCE [LARGE SCALE GENOMIC DNA]</scope>
    <source>
        <strain evidence="15 16">SEMIA 414</strain>
    </source>
</reference>
<comment type="subunit">
    <text evidence="10">Homohexamer. The oligomerization is ATP-dependent.</text>
</comment>
<dbReference type="SMART" id="SM00382">
    <property type="entry name" value="AAA"/>
    <property type="match status" value="2"/>
</dbReference>
<dbReference type="GO" id="GO:0016887">
    <property type="term" value="F:ATP hydrolysis activity"/>
    <property type="evidence" value="ECO:0007669"/>
    <property type="project" value="InterPro"/>
</dbReference>
<comment type="subcellular location">
    <subcellularLocation>
        <location evidence="1 13">Cytoplasm</location>
    </subcellularLocation>
</comment>
<keyword evidence="8 12" id="KW-0143">Chaperone</keyword>
<dbReference type="InterPro" id="IPR041546">
    <property type="entry name" value="ClpA/ClpB_AAA_lid"/>
</dbReference>
<dbReference type="PROSITE" id="PS00871">
    <property type="entry name" value="CLPAB_2"/>
    <property type="match status" value="1"/>
</dbReference>
<dbReference type="FunFam" id="3.40.50.300:FF:000010">
    <property type="entry name" value="Chaperone clpB 1, putative"/>
    <property type="match status" value="1"/>
</dbReference>
<organism evidence="15 16">
    <name type="scientific">Rhizobium esperanzae</name>
    <dbReference type="NCBI Taxonomy" id="1967781"/>
    <lineage>
        <taxon>Bacteria</taxon>
        <taxon>Pseudomonadati</taxon>
        <taxon>Pseudomonadota</taxon>
        <taxon>Alphaproteobacteria</taxon>
        <taxon>Hyphomicrobiales</taxon>
        <taxon>Rhizobiaceae</taxon>
        <taxon>Rhizobium/Agrobacterium group</taxon>
        <taxon>Rhizobium</taxon>
    </lineage>
</organism>
<evidence type="ECO:0000256" key="9">
    <source>
        <dbReference type="ARBA" id="ARBA00025613"/>
    </source>
</evidence>
<dbReference type="InterPro" id="IPR003593">
    <property type="entry name" value="AAA+_ATPase"/>
</dbReference>
<dbReference type="GO" id="GO:0034605">
    <property type="term" value="P:cellular response to heat"/>
    <property type="evidence" value="ECO:0007669"/>
    <property type="project" value="TreeGrafter"/>
</dbReference>
<dbReference type="PRINTS" id="PR00300">
    <property type="entry name" value="CLPPROTEASEA"/>
</dbReference>
<evidence type="ECO:0000256" key="7">
    <source>
        <dbReference type="ARBA" id="ARBA00023054"/>
    </source>
</evidence>
<dbReference type="InterPro" id="IPR017730">
    <property type="entry name" value="Chaperonin_ClpB"/>
</dbReference>
<dbReference type="GO" id="GO:0042026">
    <property type="term" value="P:protein refolding"/>
    <property type="evidence" value="ECO:0007669"/>
    <property type="project" value="UniProtKB-UniRule"/>
</dbReference>
<comment type="subunit">
    <text evidence="13">Homohexamer; The oligomerization is ATP-dependent.</text>
</comment>
<dbReference type="Pfam" id="PF17871">
    <property type="entry name" value="AAA_lid_9"/>
    <property type="match status" value="1"/>
</dbReference>
<dbReference type="Gene3D" id="3.40.50.300">
    <property type="entry name" value="P-loop containing nucleotide triphosphate hydrolases"/>
    <property type="match status" value="3"/>
</dbReference>
<sequence length="866" mass="95879">MNIEKYSERVRGFIQSGQTYALAQGHQQFTPEHVLKVLLDDDQGMAASLIERAGGDAKAARLANDAALAKLPKISGGNGNIYLAQPLAKVLSTAEEAAKKAGDSFVTAERLLQALAIESSASTFSTLKNAGVTAQGLNQVINDIRKGRTADSSNAEQGFDSLKKFARDLTAEAREGKLDPVIGRDDEIRRTIQVLSRRTKNNPVLIGEPGVGKTAIVEGLALRIVNGDVPESLKDKKLMALDMGALIAGAKYRGEFEERLKAVLNEVQAENGEIILFIDEMHTLVGAGKADGAMDASNLLKPALARGELHCVGATTLDEYRKHVEKDPALARRFQPVVVDEPTVEDTISILRGLKEKYEQHHKVRIADAALVAAATLSNRYITDRFLPDKAIDLMDEAAARLRMQVDSKPEELDELDRRIMQLKIEREALKKETDVASADRLKRLETEVTDLEEQADALTARWQAEKQKLGLAADLKKQLDDARNELAIAQRKGEFQRAGELTYGVIPDLEKQLVDAEKQDGDRGAMVQEVVTPDNIAHIVSRWTGIPVDRMLEGERDKLLRMEDELAKSVIGQGDAVQAVSRAVRRARAGLQDPNRPIGSFIFLGPTGVGKTELTKALARFLFDDETAMVRMDMSEYMEKHSVARLIGAPPGYVGYDEGGALTEAVRRRPYQVVLFDEIEKAHPDVFNILLQVLDDGRLTDGQGRTVDFRNTMIIMTSNLGAEYLTQLRDGEDSDTVREQVMEVVRGHFRPEFLNRIDEIILFHRLKREEMGAIVDIQLKRLVALLSERKIVINLDEEARHWLANKGYDPVYGARPLKRVIQKFVQDPLAEQILSGQVPDGSTVTVTSGSDRLQFRTRQTVSEAA</sequence>
<evidence type="ECO:0000256" key="13">
    <source>
        <dbReference type="RuleBase" id="RU362034"/>
    </source>
</evidence>
<comment type="function">
    <text evidence="9">Part of a stress-induced multi-chaperone system, it is involved in the recovery of the cell from heat-induced damage, in cooperation with DnaK, DnaJ and GrpE. Acts before DnaK, in the processing of protein aggregates. Protein binding stimulates the ATPase activity; ATP hydrolysis unfolds the denatured protein aggregates, which probably helps expose new hydrophobic binding sites on the surface of ClpB-bound aggregates, contributing to the solubilization and refolding of denatured protein aggregates by DnaK.</text>
</comment>
<feature type="domain" description="Clp R" evidence="14">
    <location>
        <begin position="3"/>
        <end position="147"/>
    </location>
</feature>
<dbReference type="EMBL" id="JACIHI010000017">
    <property type="protein sequence ID" value="MBB4442407.1"/>
    <property type="molecule type" value="Genomic_DNA"/>
</dbReference>
<evidence type="ECO:0000256" key="10">
    <source>
        <dbReference type="ARBA" id="ARBA00026057"/>
    </source>
</evidence>
<dbReference type="GO" id="GO:0006508">
    <property type="term" value="P:proteolysis"/>
    <property type="evidence" value="ECO:0007669"/>
    <property type="project" value="UniProtKB-KW"/>
</dbReference>